<evidence type="ECO:0000256" key="11">
    <source>
        <dbReference type="ARBA" id="ARBA00022989"/>
    </source>
</evidence>
<keyword evidence="12 14" id="KW-0560">Oxidoreductase</keyword>
<evidence type="ECO:0000256" key="7">
    <source>
        <dbReference type="ARBA" id="ARBA00022660"/>
    </source>
</evidence>
<feature type="domain" description="Cytochrome oxidase subunit II transmembrane region profile" evidence="18">
    <location>
        <begin position="18"/>
        <end position="116"/>
    </location>
</feature>
<keyword evidence="7 14" id="KW-0679">Respiratory chain</keyword>
<proteinExistence type="inferred from homology"/>
<dbReference type="PANTHER" id="PTHR22888:SF18">
    <property type="entry name" value="CYTOCHROME BO(3) UBIQUINOL OXIDASE SUBUNIT 2"/>
    <property type="match status" value="1"/>
</dbReference>
<evidence type="ECO:0000313" key="19">
    <source>
        <dbReference type="EMBL" id="TQR20281.1"/>
    </source>
</evidence>
<dbReference type="GO" id="GO:0005507">
    <property type="term" value="F:copper ion binding"/>
    <property type="evidence" value="ECO:0007669"/>
    <property type="project" value="InterPro"/>
</dbReference>
<dbReference type="PANTHER" id="PTHR22888">
    <property type="entry name" value="CYTOCHROME C OXIDASE, SUBUNIT II"/>
    <property type="match status" value="1"/>
</dbReference>
<protein>
    <recommendedName>
        <fullName evidence="4 14">Quinol oxidase subunit 2</fullName>
        <ecNumber evidence="14">1.10.3.-</ecNumber>
    </recommendedName>
</protein>
<dbReference type="OrthoDB" id="9783445at2"/>
<evidence type="ECO:0000259" key="17">
    <source>
        <dbReference type="PROSITE" id="PS50857"/>
    </source>
</evidence>
<feature type="region of interest" description="Disordered" evidence="15">
    <location>
        <begin position="248"/>
        <end position="306"/>
    </location>
</feature>
<dbReference type="InterPro" id="IPR045187">
    <property type="entry name" value="CcO_II"/>
</dbReference>
<sequence length="306" mass="34384">MKMKWALFTMLLALGSVLSGCEPLLVLDPKGPQAKTQADDIMLSIWIMSAIVIAVFAILIFMLMKYRASKQSKDYEPPHIEGNAIVEAICVGIPVIIVIFLSILSVKSNYEVEATPAGYEDQEPLVIYASSSNWKWHFSYPEENIETVNYLYIPANRPIEFKLYSFGPITSFWIPQLGGQKYAMSDMVTTLHLAADVEGEFDGRNANFSGEGFAKNTFQVTSMSQADFDDWVKEVHETAKPITEETFDKLLEPGHLGRSTYTGTHLEFSPAPEHNHGSQDSNTEESEHQHHDSNHTDEESNHHSNH</sequence>
<keyword evidence="10 14" id="KW-0249">Electron transport</keyword>
<evidence type="ECO:0000256" key="12">
    <source>
        <dbReference type="ARBA" id="ARBA00023002"/>
    </source>
</evidence>
<dbReference type="Gene3D" id="1.10.287.90">
    <property type="match status" value="1"/>
</dbReference>
<evidence type="ECO:0000256" key="15">
    <source>
        <dbReference type="SAM" id="MobiDB-lite"/>
    </source>
</evidence>
<dbReference type="InterPro" id="IPR036257">
    <property type="entry name" value="Cyt_c_oxidase_su2_TM_sf"/>
</dbReference>
<dbReference type="InterPro" id="IPR006332">
    <property type="entry name" value="QoxA"/>
</dbReference>
<dbReference type="EC" id="1.10.3.-" evidence="14"/>
<dbReference type="InterPro" id="IPR002429">
    <property type="entry name" value="CcO_II-like_C"/>
</dbReference>
<evidence type="ECO:0000256" key="1">
    <source>
        <dbReference type="ARBA" id="ARBA00000725"/>
    </source>
</evidence>
<dbReference type="InterPro" id="IPR011759">
    <property type="entry name" value="Cyt_c_oxidase_su2_TM_dom"/>
</dbReference>
<dbReference type="NCBIfam" id="TIGR01432">
    <property type="entry name" value="QOXA"/>
    <property type="match status" value="1"/>
</dbReference>
<evidence type="ECO:0000256" key="10">
    <source>
        <dbReference type="ARBA" id="ARBA00022982"/>
    </source>
</evidence>
<evidence type="ECO:0000256" key="6">
    <source>
        <dbReference type="ARBA" id="ARBA00022475"/>
    </source>
</evidence>
<evidence type="ECO:0000256" key="13">
    <source>
        <dbReference type="ARBA" id="ARBA00023136"/>
    </source>
</evidence>
<reference evidence="19 20" key="1">
    <citation type="submission" date="2019-06" db="EMBL/GenBank/DDBJ databases">
        <title>Psychrobacillus vulpis sp. nov., a new species isolated from feces of a red fox that inhabits in The Tablas de Daimiel Natural Park, Albacete, Spain.</title>
        <authorList>
            <person name="Rodriguez M."/>
            <person name="Reina J.C."/>
            <person name="Bejar V."/>
            <person name="Llamas I."/>
        </authorList>
    </citation>
    <scope>NUCLEOTIDE SEQUENCE [LARGE SCALE GENOMIC DNA]</scope>
    <source>
        <strain evidence="19 20">Z8</strain>
    </source>
</reference>
<dbReference type="GO" id="GO:0042773">
    <property type="term" value="P:ATP synthesis coupled electron transport"/>
    <property type="evidence" value="ECO:0007669"/>
    <property type="project" value="TreeGrafter"/>
</dbReference>
<dbReference type="InterPro" id="IPR034227">
    <property type="entry name" value="CuRO_UO_II"/>
</dbReference>
<evidence type="ECO:0000259" key="18">
    <source>
        <dbReference type="PROSITE" id="PS50999"/>
    </source>
</evidence>
<dbReference type="SUPFAM" id="SSF49503">
    <property type="entry name" value="Cupredoxins"/>
    <property type="match status" value="1"/>
</dbReference>
<keyword evidence="6 14" id="KW-1003">Cell membrane</keyword>
<evidence type="ECO:0000256" key="4">
    <source>
        <dbReference type="ARBA" id="ARBA00016131"/>
    </source>
</evidence>
<comment type="subcellular location">
    <subcellularLocation>
        <location evidence="2">Cell membrane</location>
        <topology evidence="2">Multi-pass membrane protein</topology>
    </subcellularLocation>
</comment>
<keyword evidence="9" id="KW-0732">Signal</keyword>
<gene>
    <name evidence="19" type="primary">qoxA</name>
    <name evidence="19" type="ORF">FG384_07500</name>
</gene>
<dbReference type="GO" id="GO:0009486">
    <property type="term" value="F:cytochrome bo3 ubiquinol oxidase activity"/>
    <property type="evidence" value="ECO:0007669"/>
    <property type="project" value="InterPro"/>
</dbReference>
<evidence type="ECO:0000256" key="9">
    <source>
        <dbReference type="ARBA" id="ARBA00022729"/>
    </source>
</evidence>
<dbReference type="PROSITE" id="PS50857">
    <property type="entry name" value="COX2_CUA"/>
    <property type="match status" value="1"/>
</dbReference>
<evidence type="ECO:0000256" key="14">
    <source>
        <dbReference type="PIRNR" id="PIRNR000292"/>
    </source>
</evidence>
<dbReference type="GO" id="GO:0004129">
    <property type="term" value="F:cytochrome-c oxidase activity"/>
    <property type="evidence" value="ECO:0007669"/>
    <property type="project" value="UniProtKB-UniRule"/>
</dbReference>
<dbReference type="SUPFAM" id="SSF81464">
    <property type="entry name" value="Cytochrome c oxidase subunit II-like, transmembrane region"/>
    <property type="match status" value="1"/>
</dbReference>
<keyword evidence="5 14" id="KW-0813">Transport</keyword>
<evidence type="ECO:0000256" key="8">
    <source>
        <dbReference type="ARBA" id="ARBA00022692"/>
    </source>
</evidence>
<dbReference type="InterPro" id="IPR006333">
    <property type="entry name" value="Cyt_o_ubiquinol_oxidase_su2"/>
</dbReference>
<feature type="transmembrane region" description="Helical" evidence="16">
    <location>
        <begin position="43"/>
        <end position="63"/>
    </location>
</feature>
<dbReference type="CDD" id="cd04212">
    <property type="entry name" value="CuRO_UO_II"/>
    <property type="match status" value="1"/>
</dbReference>
<feature type="domain" description="Cytochrome oxidase subunit II copper A binding" evidence="17">
    <location>
        <begin position="122"/>
        <end position="234"/>
    </location>
</feature>
<keyword evidence="20" id="KW-1185">Reference proteome</keyword>
<accession>A0A544TS58</accession>
<comment type="similarity">
    <text evidence="3 14">Belongs to the cytochrome c oxidase subunit 2 family.</text>
</comment>
<dbReference type="EMBL" id="VDGI01000006">
    <property type="protein sequence ID" value="TQR20281.1"/>
    <property type="molecule type" value="Genomic_DNA"/>
</dbReference>
<organism evidence="19 20">
    <name type="scientific">Psychrobacillus vulpis</name>
    <dbReference type="NCBI Taxonomy" id="2325572"/>
    <lineage>
        <taxon>Bacteria</taxon>
        <taxon>Bacillati</taxon>
        <taxon>Bacillota</taxon>
        <taxon>Bacilli</taxon>
        <taxon>Bacillales</taxon>
        <taxon>Bacillaceae</taxon>
        <taxon>Psychrobacillus</taxon>
    </lineage>
</organism>
<comment type="caution">
    <text evidence="19">The sequence shown here is derived from an EMBL/GenBank/DDBJ whole genome shotgun (WGS) entry which is preliminary data.</text>
</comment>
<name>A0A544TS58_9BACI</name>
<feature type="compositionally biased region" description="Basic and acidic residues" evidence="15">
    <location>
        <begin position="285"/>
        <end position="306"/>
    </location>
</feature>
<dbReference type="Proteomes" id="UP000316626">
    <property type="component" value="Unassembled WGS sequence"/>
</dbReference>
<evidence type="ECO:0000313" key="20">
    <source>
        <dbReference type="Proteomes" id="UP000316626"/>
    </source>
</evidence>
<dbReference type="AlphaFoldDB" id="A0A544TS58"/>
<dbReference type="GO" id="GO:0016682">
    <property type="term" value="F:oxidoreductase activity, acting on diphenols and related substances as donors, oxygen as acceptor"/>
    <property type="evidence" value="ECO:0007669"/>
    <property type="project" value="InterPro"/>
</dbReference>
<dbReference type="RefSeq" id="WP_142641977.1">
    <property type="nucleotide sequence ID" value="NZ_VDGI01000006.1"/>
</dbReference>
<comment type="catalytic activity">
    <reaction evidence="1 14">
        <text>2 a quinol + O2 = 2 a quinone + 2 H2O</text>
        <dbReference type="Rhea" id="RHEA:55376"/>
        <dbReference type="ChEBI" id="CHEBI:15377"/>
        <dbReference type="ChEBI" id="CHEBI:15379"/>
        <dbReference type="ChEBI" id="CHEBI:24646"/>
        <dbReference type="ChEBI" id="CHEBI:132124"/>
    </reaction>
</comment>
<dbReference type="Gene3D" id="2.60.40.420">
    <property type="entry name" value="Cupredoxins - blue copper proteins"/>
    <property type="match status" value="1"/>
</dbReference>
<evidence type="ECO:0000256" key="2">
    <source>
        <dbReference type="ARBA" id="ARBA00004651"/>
    </source>
</evidence>
<dbReference type="InterPro" id="IPR008972">
    <property type="entry name" value="Cupredoxin"/>
</dbReference>
<evidence type="ECO:0000256" key="5">
    <source>
        <dbReference type="ARBA" id="ARBA00022448"/>
    </source>
</evidence>
<comment type="function">
    <text evidence="14">Catalyzes quinol oxidation with the concomitant reduction of oxygen to water. Subunit II transfers the electrons from a quinol to the binuclear center of the catalytic subunit I.</text>
</comment>
<dbReference type="PIRSF" id="PIRSF000292">
    <property type="entry name" value="Ubi_od_II"/>
    <property type="match status" value="1"/>
</dbReference>
<dbReference type="Pfam" id="PF02790">
    <property type="entry name" value="COX2_TM"/>
    <property type="match status" value="1"/>
</dbReference>
<evidence type="ECO:0000256" key="16">
    <source>
        <dbReference type="SAM" id="Phobius"/>
    </source>
</evidence>
<evidence type="ECO:0000256" key="3">
    <source>
        <dbReference type="ARBA" id="ARBA00007866"/>
    </source>
</evidence>
<dbReference type="GO" id="GO:0005886">
    <property type="term" value="C:plasma membrane"/>
    <property type="evidence" value="ECO:0007669"/>
    <property type="project" value="UniProtKB-SubCell"/>
</dbReference>
<keyword evidence="13 14" id="KW-0472">Membrane</keyword>
<dbReference type="PROSITE" id="PS50999">
    <property type="entry name" value="COX2_TM"/>
    <property type="match status" value="1"/>
</dbReference>
<keyword evidence="8 16" id="KW-0812">Transmembrane</keyword>
<feature type="transmembrane region" description="Helical" evidence="16">
    <location>
        <begin position="84"/>
        <end position="106"/>
    </location>
</feature>
<keyword evidence="11 16" id="KW-1133">Transmembrane helix</keyword>
<dbReference type="PROSITE" id="PS51257">
    <property type="entry name" value="PROKAR_LIPOPROTEIN"/>
    <property type="match status" value="1"/>
</dbReference>